<dbReference type="SUPFAM" id="SSF47090">
    <property type="entry name" value="PGBD-like"/>
    <property type="match status" value="1"/>
</dbReference>
<evidence type="ECO:0000313" key="2">
    <source>
        <dbReference type="EMBL" id="MYR35751.1"/>
    </source>
</evidence>
<evidence type="ECO:0000259" key="1">
    <source>
        <dbReference type="Pfam" id="PF01471"/>
    </source>
</evidence>
<gene>
    <name evidence="2" type="ORF">GTW20_26710</name>
</gene>
<dbReference type="Gene3D" id="1.10.101.10">
    <property type="entry name" value="PGBD-like superfamily/PGBD"/>
    <property type="match status" value="1"/>
</dbReference>
<evidence type="ECO:0000313" key="3">
    <source>
        <dbReference type="Proteomes" id="UP000467124"/>
    </source>
</evidence>
<organism evidence="2 3">
    <name type="scientific">Nocardiopsis alba</name>
    <dbReference type="NCBI Taxonomy" id="53437"/>
    <lineage>
        <taxon>Bacteria</taxon>
        <taxon>Bacillati</taxon>
        <taxon>Actinomycetota</taxon>
        <taxon>Actinomycetes</taxon>
        <taxon>Streptosporangiales</taxon>
        <taxon>Nocardiopsidaceae</taxon>
        <taxon>Nocardiopsis</taxon>
    </lineage>
</organism>
<dbReference type="InterPro" id="IPR002477">
    <property type="entry name" value="Peptidoglycan-bd-like"/>
</dbReference>
<dbReference type="RefSeq" id="WP_161112282.1">
    <property type="nucleotide sequence ID" value="NZ_WWHY01000001.1"/>
</dbReference>
<reference evidence="2 3" key="1">
    <citation type="journal article" date="2019" name="Nat. Commun.">
        <title>The antimicrobial potential of Streptomyces from insect microbiomes.</title>
        <authorList>
            <person name="Chevrette M.G."/>
            <person name="Carlson C.M."/>
            <person name="Ortega H.E."/>
            <person name="Thomas C."/>
            <person name="Ananiev G.E."/>
            <person name="Barns K.J."/>
            <person name="Book A.J."/>
            <person name="Cagnazzo J."/>
            <person name="Carlos C."/>
            <person name="Flanigan W."/>
            <person name="Grubbs K.J."/>
            <person name="Horn H.A."/>
            <person name="Hoffmann F.M."/>
            <person name="Klassen J.L."/>
            <person name="Knack J.J."/>
            <person name="Lewin G.R."/>
            <person name="McDonald B.R."/>
            <person name="Muller L."/>
            <person name="Melo W.G.P."/>
            <person name="Pinto-Tomas A.A."/>
            <person name="Schmitz A."/>
            <person name="Wendt-Pienkowski E."/>
            <person name="Wildman S."/>
            <person name="Zhao M."/>
            <person name="Zhang F."/>
            <person name="Bugni T.S."/>
            <person name="Andes D.R."/>
            <person name="Pupo M.T."/>
            <person name="Currie C.R."/>
        </authorList>
    </citation>
    <scope>NUCLEOTIDE SEQUENCE [LARGE SCALE GENOMIC DNA]</scope>
    <source>
        <strain evidence="2 3">SID5840</strain>
    </source>
</reference>
<proteinExistence type="predicted"/>
<dbReference type="Proteomes" id="UP000467124">
    <property type="component" value="Unassembled WGS sequence"/>
</dbReference>
<sequence length="51" mass="5578">MRARGWTISVDGLYGPQTDGVARSFQREKGLKVDGKIGAATWRAAWESPVT</sequence>
<accession>A0A7K2J0K4</accession>
<dbReference type="Pfam" id="PF01471">
    <property type="entry name" value="PG_binding_1"/>
    <property type="match status" value="1"/>
</dbReference>
<feature type="domain" description="Peptidoglycan binding-like" evidence="1">
    <location>
        <begin position="5"/>
        <end position="44"/>
    </location>
</feature>
<name>A0A7K2J0K4_9ACTN</name>
<comment type="caution">
    <text evidence="2">The sequence shown here is derived from an EMBL/GenBank/DDBJ whole genome shotgun (WGS) entry which is preliminary data.</text>
</comment>
<dbReference type="InterPro" id="IPR036366">
    <property type="entry name" value="PGBDSf"/>
</dbReference>
<dbReference type="EMBL" id="WWHY01000001">
    <property type="protein sequence ID" value="MYR35751.1"/>
    <property type="molecule type" value="Genomic_DNA"/>
</dbReference>
<dbReference type="InterPro" id="IPR036365">
    <property type="entry name" value="PGBD-like_sf"/>
</dbReference>
<dbReference type="AlphaFoldDB" id="A0A7K2J0K4"/>
<protein>
    <recommendedName>
        <fullName evidence="1">Peptidoglycan binding-like domain-containing protein</fullName>
    </recommendedName>
</protein>